<proteinExistence type="predicted"/>
<evidence type="ECO:0008006" key="3">
    <source>
        <dbReference type="Google" id="ProtNLM"/>
    </source>
</evidence>
<reference evidence="2" key="1">
    <citation type="journal article" date="2019" name="Int. J. Syst. Evol. Microbiol.">
        <title>The Global Catalogue of Microorganisms (GCM) 10K type strain sequencing project: providing services to taxonomists for standard genome sequencing and annotation.</title>
        <authorList>
            <consortium name="The Broad Institute Genomics Platform"/>
            <consortium name="The Broad Institute Genome Sequencing Center for Infectious Disease"/>
            <person name="Wu L."/>
            <person name="Ma J."/>
        </authorList>
    </citation>
    <scope>NUCLEOTIDE SEQUENCE [LARGE SCALE GENOMIC DNA]</scope>
    <source>
        <strain evidence="2">CGMCC 1.10106</strain>
    </source>
</reference>
<name>A0ABQ1GFK4_9SPHN</name>
<comment type="caution">
    <text evidence="1">The sequence shown here is derived from an EMBL/GenBank/DDBJ whole genome shotgun (WGS) entry which is preliminary data.</text>
</comment>
<protein>
    <recommendedName>
        <fullName evidence="3">Hemerythrin-like domain-containing protein</fullName>
    </recommendedName>
</protein>
<organism evidence="1 2">
    <name type="scientific">Sphingomonas psychrolutea</name>
    <dbReference type="NCBI Taxonomy" id="1259676"/>
    <lineage>
        <taxon>Bacteria</taxon>
        <taxon>Pseudomonadati</taxon>
        <taxon>Pseudomonadota</taxon>
        <taxon>Alphaproteobacteria</taxon>
        <taxon>Sphingomonadales</taxon>
        <taxon>Sphingomonadaceae</taxon>
        <taxon>Sphingomonas</taxon>
    </lineage>
</organism>
<evidence type="ECO:0000313" key="1">
    <source>
        <dbReference type="EMBL" id="GGA42640.1"/>
    </source>
</evidence>
<accession>A0ABQ1GFK4</accession>
<keyword evidence="2" id="KW-1185">Reference proteome</keyword>
<sequence length="154" mass="17388">MSRVSPVAPYQIQSSIETLQEDHVIQRLLCDDLERVADRLPALPTLPELRRISDRILRITNSHFVRAEQVLRTMPPEQRPSPIMLDALHQMHVLDEMHGQDLIVTLWQHAGAVAGANVGQLSYMLRCFFDGCRRAIRLKESYIAAAGAGVVRPD</sequence>
<dbReference type="EMBL" id="BMDW01000005">
    <property type="protein sequence ID" value="GGA42640.1"/>
    <property type="molecule type" value="Genomic_DNA"/>
</dbReference>
<dbReference type="RefSeq" id="WP_188445888.1">
    <property type="nucleotide sequence ID" value="NZ_BMDW01000005.1"/>
</dbReference>
<evidence type="ECO:0000313" key="2">
    <source>
        <dbReference type="Proteomes" id="UP000618591"/>
    </source>
</evidence>
<dbReference type="Proteomes" id="UP000618591">
    <property type="component" value="Unassembled WGS sequence"/>
</dbReference>
<gene>
    <name evidence="1" type="ORF">GCM10011395_11170</name>
</gene>